<sequence length="248" mass="27244">MGATKRQHSDSSTTRELKNRSVGDAPKSYSRAVATDLKVAIVPVKYQEERLDEDQEKKFLEALEGEIDNASDRGPTSSRGYAGSAPLTIRSGIPTIPTSVTVGTASEQNLDLQLELQPNLKSEPQLDLQSEQQLDVQSEPQLDLQSEPQLEPPSKEALEQHHQVSNDETNYCDEILKSLPTPSAPEPCPSSKSESSPNPSVPITTSCITPALSFPILYDALTNPHVENEEKLLTPKKNIFLPLYLFPL</sequence>
<protein>
    <submittedName>
        <fullName evidence="2">Uncharacterized protein</fullName>
    </submittedName>
</protein>
<comment type="caution">
    <text evidence="2">The sequence shown here is derived from an EMBL/GenBank/DDBJ whole genome shotgun (WGS) entry which is preliminary data.</text>
</comment>
<proteinExistence type="predicted"/>
<feature type="compositionally biased region" description="Basic and acidic residues" evidence="1">
    <location>
        <begin position="153"/>
        <end position="165"/>
    </location>
</feature>
<feature type="compositionally biased region" description="Low complexity" evidence="1">
    <location>
        <begin position="189"/>
        <end position="202"/>
    </location>
</feature>
<feature type="region of interest" description="Disordered" evidence="1">
    <location>
        <begin position="1"/>
        <end position="29"/>
    </location>
</feature>
<name>A0A232EX21_9HYME</name>
<evidence type="ECO:0000313" key="2">
    <source>
        <dbReference type="EMBL" id="OXU22885.1"/>
    </source>
</evidence>
<feature type="compositionally biased region" description="Polar residues" evidence="1">
    <location>
        <begin position="122"/>
        <end position="148"/>
    </location>
</feature>
<evidence type="ECO:0000256" key="1">
    <source>
        <dbReference type="SAM" id="MobiDB-lite"/>
    </source>
</evidence>
<feature type="region of interest" description="Disordered" evidence="1">
    <location>
        <begin position="62"/>
        <end position="94"/>
    </location>
</feature>
<dbReference type="AlphaFoldDB" id="A0A232EX21"/>
<feature type="compositionally biased region" description="Basic and acidic residues" evidence="1">
    <location>
        <begin position="7"/>
        <end position="21"/>
    </location>
</feature>
<dbReference type="Proteomes" id="UP000215335">
    <property type="component" value="Unassembled WGS sequence"/>
</dbReference>
<feature type="region of interest" description="Disordered" evidence="1">
    <location>
        <begin position="122"/>
        <end position="202"/>
    </location>
</feature>
<reference evidence="2 3" key="1">
    <citation type="journal article" date="2017" name="Curr. Biol.">
        <title>The Evolution of Venom by Co-option of Single-Copy Genes.</title>
        <authorList>
            <person name="Martinson E.O."/>
            <person name="Mrinalini"/>
            <person name="Kelkar Y.D."/>
            <person name="Chang C.H."/>
            <person name="Werren J.H."/>
        </authorList>
    </citation>
    <scope>NUCLEOTIDE SEQUENCE [LARGE SCALE GENOMIC DNA]</scope>
    <source>
        <strain evidence="2 3">Alberta</strain>
        <tissue evidence="2">Whole body</tissue>
    </source>
</reference>
<evidence type="ECO:0000313" key="3">
    <source>
        <dbReference type="Proteomes" id="UP000215335"/>
    </source>
</evidence>
<gene>
    <name evidence="2" type="ORF">TSAR_007111</name>
</gene>
<organism evidence="2 3">
    <name type="scientific">Trichomalopsis sarcophagae</name>
    <dbReference type="NCBI Taxonomy" id="543379"/>
    <lineage>
        <taxon>Eukaryota</taxon>
        <taxon>Metazoa</taxon>
        <taxon>Ecdysozoa</taxon>
        <taxon>Arthropoda</taxon>
        <taxon>Hexapoda</taxon>
        <taxon>Insecta</taxon>
        <taxon>Pterygota</taxon>
        <taxon>Neoptera</taxon>
        <taxon>Endopterygota</taxon>
        <taxon>Hymenoptera</taxon>
        <taxon>Apocrita</taxon>
        <taxon>Proctotrupomorpha</taxon>
        <taxon>Chalcidoidea</taxon>
        <taxon>Pteromalidae</taxon>
        <taxon>Pteromalinae</taxon>
        <taxon>Trichomalopsis</taxon>
    </lineage>
</organism>
<dbReference type="EMBL" id="NNAY01001802">
    <property type="protein sequence ID" value="OXU22885.1"/>
    <property type="molecule type" value="Genomic_DNA"/>
</dbReference>
<keyword evidence="3" id="KW-1185">Reference proteome</keyword>
<accession>A0A232EX21</accession>